<dbReference type="EMBL" id="LEKT01000063">
    <property type="protein sequence ID" value="KMO85458.1"/>
    <property type="molecule type" value="Genomic_DNA"/>
</dbReference>
<sequence length="243" mass="27364">MKKMLFLFLLCFVFIMSLFINCFAQETPGENQDMIQEWLAPAEGDWYSTKGTLTMSIQDGSINGCKVLEAQGCTYDYPRTGTFQIAEADGKRNLKMNLFGNDVHQYLMIDDKMILRRSIHPEYNESVDGIYLGMTQADFLLHNTKAVRAIQEGDTERWEYDDTSFAVIFKGNMVVAIRLYKGSSRHFTVSGLGAGDTPDAYAKAYGMNEVPVIPTEADTISSPYKIGHGEKLFFNASYIELSV</sequence>
<evidence type="ECO:0000256" key="1">
    <source>
        <dbReference type="SAM" id="SignalP"/>
    </source>
</evidence>
<feature type="chain" id="PRO_5030008824" evidence="1">
    <location>
        <begin position="25"/>
        <end position="243"/>
    </location>
</feature>
<keyword evidence="3" id="KW-1185">Reference proteome</keyword>
<feature type="signal peptide" evidence="1">
    <location>
        <begin position="1"/>
        <end position="24"/>
    </location>
</feature>
<organism evidence="2 3">
    <name type="scientific">Megasphaera cerevisiae DSM 20462</name>
    <dbReference type="NCBI Taxonomy" id="1122219"/>
    <lineage>
        <taxon>Bacteria</taxon>
        <taxon>Bacillati</taxon>
        <taxon>Bacillota</taxon>
        <taxon>Negativicutes</taxon>
        <taxon>Veillonellales</taxon>
        <taxon>Veillonellaceae</taxon>
        <taxon>Megasphaera</taxon>
    </lineage>
</organism>
<comment type="caution">
    <text evidence="2">The sequence shown here is derived from an EMBL/GenBank/DDBJ whole genome shotgun (WGS) entry which is preliminary data.</text>
</comment>
<keyword evidence="1" id="KW-0732">Signal</keyword>
<dbReference type="Proteomes" id="UP000036503">
    <property type="component" value="Unassembled WGS sequence"/>
</dbReference>
<dbReference type="RefSeq" id="WP_048515368.1">
    <property type="nucleotide sequence ID" value="NZ_FUXD01000052.1"/>
</dbReference>
<dbReference type="InParanoid" id="A0A0J6WTH0"/>
<reference evidence="2 3" key="1">
    <citation type="submission" date="2015-06" db="EMBL/GenBank/DDBJ databases">
        <title>Draft genome sequence of beer spoilage bacterium Megasphaera cerevisiae type strain 20462.</title>
        <authorList>
            <person name="Kutumbaka K."/>
            <person name="Pasmowitz J."/>
            <person name="Mategko J."/>
            <person name="Reyes D."/>
            <person name="Friedrich A."/>
            <person name="Han S."/>
            <person name="Martens-Habbena W."/>
            <person name="Neal-McKinney J."/>
            <person name="Janagama H.K."/>
            <person name="Nadala C."/>
            <person name="Samadpour M."/>
        </authorList>
    </citation>
    <scope>NUCLEOTIDE SEQUENCE [LARGE SCALE GENOMIC DNA]</scope>
    <source>
        <strain evidence="2 3">DSM 20462</strain>
    </source>
</reference>
<dbReference type="OrthoDB" id="1669211at2"/>
<evidence type="ECO:0000313" key="2">
    <source>
        <dbReference type="EMBL" id="KMO85458.1"/>
    </source>
</evidence>
<gene>
    <name evidence="2" type="ORF">AB840_13480</name>
</gene>
<proteinExistence type="predicted"/>
<dbReference type="AlphaFoldDB" id="A0A0J6WTH0"/>
<protein>
    <submittedName>
        <fullName evidence="2">Uncharacterized protein</fullName>
    </submittedName>
</protein>
<name>A0A0J6WTH0_9FIRM</name>
<accession>A0A0J6WTH0</accession>
<evidence type="ECO:0000313" key="3">
    <source>
        <dbReference type="Proteomes" id="UP000036503"/>
    </source>
</evidence>
<dbReference type="PATRIC" id="fig|1122219.3.peg.2907"/>